<proteinExistence type="predicted"/>
<evidence type="ECO:0000313" key="2">
    <source>
        <dbReference type="EMBL" id="THG34965.1"/>
    </source>
</evidence>
<keyword evidence="3" id="KW-1185">Reference proteome</keyword>
<dbReference type="InterPro" id="IPR029068">
    <property type="entry name" value="Glyas_Bleomycin-R_OHBP_Dase"/>
</dbReference>
<sequence length="122" mass="12942">MSASDVTLQPMIHVRDLPASVAFYEALGATVIEGSREGDFVLLALGTSQLSLLAHPANPEQGDGEVELNFAAADLDVVVRELEDQVEIVSGPTDTGFGRQLQLRAPGGMLIKVNQLEDIRGA</sequence>
<accession>A0A4S4FY73</accession>
<dbReference type="AlphaFoldDB" id="A0A4S4FY73"/>
<dbReference type="SUPFAM" id="SSF54593">
    <property type="entry name" value="Glyoxalase/Bleomycin resistance protein/Dihydroxybiphenyl dioxygenase"/>
    <property type="match status" value="1"/>
</dbReference>
<dbReference type="Gene3D" id="3.10.180.10">
    <property type="entry name" value="2,3-Dihydroxybiphenyl 1,2-Dioxygenase, domain 1"/>
    <property type="match status" value="1"/>
</dbReference>
<dbReference type="OrthoDB" id="3296095at2"/>
<dbReference type="EMBL" id="SSSN01000003">
    <property type="protein sequence ID" value="THG34965.1"/>
    <property type="molecule type" value="Genomic_DNA"/>
</dbReference>
<dbReference type="PROSITE" id="PS51819">
    <property type="entry name" value="VOC"/>
    <property type="match status" value="1"/>
</dbReference>
<organism evidence="2 3">
    <name type="scientific">Orlajensenia flava</name>
    <dbReference type="NCBI Taxonomy" id="2565934"/>
    <lineage>
        <taxon>Bacteria</taxon>
        <taxon>Bacillati</taxon>
        <taxon>Actinomycetota</taxon>
        <taxon>Actinomycetes</taxon>
        <taxon>Micrococcales</taxon>
        <taxon>Microbacteriaceae</taxon>
        <taxon>Orlajensenia</taxon>
    </lineage>
</organism>
<gene>
    <name evidence="2" type="ORF">E6C70_02470</name>
</gene>
<dbReference type="Pfam" id="PF00903">
    <property type="entry name" value="Glyoxalase"/>
    <property type="match status" value="1"/>
</dbReference>
<protein>
    <submittedName>
        <fullName evidence="2">VOC family protein</fullName>
    </submittedName>
</protein>
<reference evidence="2 3" key="1">
    <citation type="submission" date="2019-04" db="EMBL/GenBank/DDBJ databases">
        <authorList>
            <person name="Jiang L."/>
        </authorList>
    </citation>
    <scope>NUCLEOTIDE SEQUENCE [LARGE SCALE GENOMIC DNA]</scope>
    <source>
        <strain evidence="2 3">YIM 131861</strain>
    </source>
</reference>
<feature type="domain" description="VOC" evidence="1">
    <location>
        <begin position="6"/>
        <end position="116"/>
    </location>
</feature>
<evidence type="ECO:0000313" key="3">
    <source>
        <dbReference type="Proteomes" id="UP000307380"/>
    </source>
</evidence>
<comment type="caution">
    <text evidence="2">The sequence shown here is derived from an EMBL/GenBank/DDBJ whole genome shotgun (WGS) entry which is preliminary data.</text>
</comment>
<dbReference type="InterPro" id="IPR004360">
    <property type="entry name" value="Glyas_Fos-R_dOase_dom"/>
</dbReference>
<dbReference type="InterPro" id="IPR037523">
    <property type="entry name" value="VOC_core"/>
</dbReference>
<name>A0A4S4FY73_9MICO</name>
<evidence type="ECO:0000259" key="1">
    <source>
        <dbReference type="PROSITE" id="PS51819"/>
    </source>
</evidence>
<dbReference type="CDD" id="cd06587">
    <property type="entry name" value="VOC"/>
    <property type="match status" value="1"/>
</dbReference>
<dbReference type="RefSeq" id="WP_136421908.1">
    <property type="nucleotide sequence ID" value="NZ_OZ241748.1"/>
</dbReference>
<dbReference type="Proteomes" id="UP000307380">
    <property type="component" value="Unassembled WGS sequence"/>
</dbReference>